<proteinExistence type="predicted"/>
<evidence type="ECO:0000313" key="2">
    <source>
        <dbReference type="EMBL" id="MFK8293551.1"/>
    </source>
</evidence>
<feature type="compositionally biased region" description="Basic residues" evidence="1">
    <location>
        <begin position="1"/>
        <end position="23"/>
    </location>
</feature>
<gene>
    <name evidence="2" type="ORF">ACI76L_07130</name>
</gene>
<evidence type="ECO:0000256" key="1">
    <source>
        <dbReference type="SAM" id="MobiDB-lite"/>
    </source>
</evidence>
<organism evidence="2 3">
    <name type="scientific">Capnocytophaga stomatis</name>
    <dbReference type="NCBI Taxonomy" id="1848904"/>
    <lineage>
        <taxon>Bacteria</taxon>
        <taxon>Pseudomonadati</taxon>
        <taxon>Bacteroidota</taxon>
        <taxon>Flavobacteriia</taxon>
        <taxon>Flavobacteriales</taxon>
        <taxon>Flavobacteriaceae</taxon>
        <taxon>Capnocytophaga</taxon>
    </lineage>
</organism>
<dbReference type="RefSeq" id="WP_203967380.1">
    <property type="nucleotide sequence ID" value="NZ_BOPJ01000013.1"/>
</dbReference>
<protein>
    <submittedName>
        <fullName evidence="2">Uncharacterized protein</fullName>
    </submittedName>
</protein>
<comment type="caution">
    <text evidence="2">The sequence shown here is derived from an EMBL/GenBank/DDBJ whole genome shotgun (WGS) entry which is preliminary data.</text>
</comment>
<dbReference type="EMBL" id="JBJGWJ010000004">
    <property type="protein sequence ID" value="MFK8293551.1"/>
    <property type="molecule type" value="Genomic_DNA"/>
</dbReference>
<feature type="region of interest" description="Disordered" evidence="1">
    <location>
        <begin position="1"/>
        <end position="25"/>
    </location>
</feature>
<reference evidence="2 3" key="1">
    <citation type="journal article" date="2016" name="Sci. Rep.">
        <title>Whole genome sequencing identifies a novel species of the genus Capnocytophaga isolated from dog and cat bite wounds in humans.</title>
        <authorList>
            <person name="Zangenah S."/>
            <person name="Abbasi N."/>
            <person name="Andersson A.F."/>
            <person name="Bergman P."/>
        </authorList>
    </citation>
    <scope>NUCLEOTIDE SEQUENCE [LARGE SCALE GENOMIC DNA]</scope>
    <source>
        <strain evidence="2 3">W5</strain>
    </source>
</reference>
<sequence length="46" mass="5556">MAKRQATKIMKPHHRSKVQGVKRKIQEDKYRKTFNREDAPLKVYSK</sequence>
<dbReference type="Proteomes" id="UP001622370">
    <property type="component" value="Unassembled WGS sequence"/>
</dbReference>
<keyword evidence="3" id="KW-1185">Reference proteome</keyword>
<evidence type="ECO:0000313" key="3">
    <source>
        <dbReference type="Proteomes" id="UP001622370"/>
    </source>
</evidence>
<accession>A0ABW8QB48</accession>
<name>A0ABW8QB48_9FLAO</name>